<keyword evidence="5" id="KW-1185">Reference proteome</keyword>
<dbReference type="Proteomes" id="UP000095085">
    <property type="component" value="Unassembled WGS sequence"/>
</dbReference>
<dbReference type="GO" id="GO:0005634">
    <property type="term" value="C:nucleus"/>
    <property type="evidence" value="ECO:0007669"/>
    <property type="project" value="TreeGrafter"/>
</dbReference>
<dbReference type="SUPFAM" id="SSF50978">
    <property type="entry name" value="WD40 repeat-like"/>
    <property type="match status" value="1"/>
</dbReference>
<name>A0A1E4RES8_9ASCO</name>
<reference evidence="5" key="1">
    <citation type="submission" date="2016-05" db="EMBL/GenBank/DDBJ databases">
        <title>Comparative genomics of biotechnologically important yeasts.</title>
        <authorList>
            <consortium name="DOE Joint Genome Institute"/>
            <person name="Riley R."/>
            <person name="Haridas S."/>
            <person name="Wolfe K.H."/>
            <person name="Lopes M.R."/>
            <person name="Hittinger C.T."/>
            <person name="Goker M."/>
            <person name="Salamov A."/>
            <person name="Wisecaver J."/>
            <person name="Long T.M."/>
            <person name="Aerts A.L."/>
            <person name="Barry K."/>
            <person name="Choi C."/>
            <person name="Clum A."/>
            <person name="Coughlan A.Y."/>
            <person name="Deshpande S."/>
            <person name="Douglass A.P."/>
            <person name="Hanson S.J."/>
            <person name="Klenk H.-P."/>
            <person name="Labutti K."/>
            <person name="Lapidus A."/>
            <person name="Lindquist E."/>
            <person name="Lipzen A."/>
            <person name="Meier-Kolthoff J.P."/>
            <person name="Ohm R.A."/>
            <person name="Otillar R.P."/>
            <person name="Pangilinan J."/>
            <person name="Peng Y."/>
            <person name="Rokas A."/>
            <person name="Rosa C.A."/>
            <person name="Scheuner C."/>
            <person name="Sibirny A.A."/>
            <person name="Slot J.C."/>
            <person name="Stielow J.B."/>
            <person name="Sun H."/>
            <person name="Kurtzman C.P."/>
            <person name="Blackwell M."/>
            <person name="Grigoriev I.V."/>
            <person name="Jeffries T.W."/>
        </authorList>
    </citation>
    <scope>NUCLEOTIDE SEQUENCE [LARGE SCALE GENOMIC DNA]</scope>
    <source>
        <strain evidence="5">NRRL Y-1933</strain>
    </source>
</reference>
<proteinExistence type="predicted"/>
<dbReference type="InterPro" id="IPR036322">
    <property type="entry name" value="WD40_repeat_dom_sf"/>
</dbReference>
<dbReference type="PANTHER" id="PTHR14107">
    <property type="entry name" value="WD REPEAT PROTEIN"/>
    <property type="match status" value="1"/>
</dbReference>
<dbReference type="InterPro" id="IPR051362">
    <property type="entry name" value="WD_repeat_creC_regulators"/>
</dbReference>
<evidence type="ECO:0000256" key="3">
    <source>
        <dbReference type="SAM" id="MobiDB-lite"/>
    </source>
</evidence>
<keyword evidence="2" id="KW-0677">Repeat</keyword>
<dbReference type="STRING" id="984485.A0A1E4RES8"/>
<dbReference type="InterPro" id="IPR001680">
    <property type="entry name" value="WD40_rpt"/>
</dbReference>
<dbReference type="GO" id="GO:0032153">
    <property type="term" value="C:cell division site"/>
    <property type="evidence" value="ECO:0007669"/>
    <property type="project" value="TreeGrafter"/>
</dbReference>
<keyword evidence="1" id="KW-0853">WD repeat</keyword>
<evidence type="ECO:0000313" key="4">
    <source>
        <dbReference type="EMBL" id="ODV65774.1"/>
    </source>
</evidence>
<dbReference type="OrthoDB" id="3367at2759"/>
<dbReference type="SMART" id="SM00320">
    <property type="entry name" value="WD40"/>
    <property type="match status" value="4"/>
</dbReference>
<evidence type="ECO:0000256" key="1">
    <source>
        <dbReference type="ARBA" id="ARBA00022574"/>
    </source>
</evidence>
<dbReference type="AlphaFoldDB" id="A0A1E4RES8"/>
<evidence type="ECO:0000313" key="5">
    <source>
        <dbReference type="Proteomes" id="UP000095085"/>
    </source>
</evidence>
<feature type="region of interest" description="Disordered" evidence="3">
    <location>
        <begin position="580"/>
        <end position="605"/>
    </location>
</feature>
<evidence type="ECO:0000256" key="2">
    <source>
        <dbReference type="ARBA" id="ARBA00022737"/>
    </source>
</evidence>
<dbReference type="GO" id="GO:0051286">
    <property type="term" value="C:cell tip"/>
    <property type="evidence" value="ECO:0007669"/>
    <property type="project" value="TreeGrafter"/>
</dbReference>
<evidence type="ECO:0008006" key="6">
    <source>
        <dbReference type="Google" id="ProtNLM"/>
    </source>
</evidence>
<dbReference type="Gene3D" id="2.130.10.10">
    <property type="entry name" value="YVTN repeat-like/Quinoprotein amine dehydrogenase"/>
    <property type="match status" value="1"/>
</dbReference>
<dbReference type="GeneID" id="30994413"/>
<dbReference type="Pfam" id="PF00400">
    <property type="entry name" value="WD40"/>
    <property type="match status" value="1"/>
</dbReference>
<accession>A0A1E4RES8</accession>
<dbReference type="PANTHER" id="PTHR14107:SF16">
    <property type="entry name" value="AT02583P"/>
    <property type="match status" value="1"/>
</dbReference>
<protein>
    <recommendedName>
        <fullName evidence="6">WD40 repeat-like protein</fullName>
    </recommendedName>
</protein>
<dbReference type="EMBL" id="KV454544">
    <property type="protein sequence ID" value="ODV65774.1"/>
    <property type="molecule type" value="Genomic_DNA"/>
</dbReference>
<sequence>MATTTSVNTSCTPFLNAVCPVIENLEQNTHFNLEDQTQVKNSKYSKAWSDLKSIDWPLGNTTLVKASLKSSYLNISRPPLDNLNGNCNESTTYISLPFHINEQFSKIVMEKEIAKQSDGSLHIGANVNPLIHDPFKLVHLNPSCLTNMIDLTNFHSRNRLDNHDQNDQNTKNPFNKMTNSFNKLLKITTTYTQSNSSFEKDTSNFNSLINYFNSDSSKSNTSNSYIFDRLLNYDGDHYFNQISNTNTAKLLVSAHVNVVNIIPIDTNGNYINTLESPSDEEGVSKSIESPLLRFQFHRSVLITCLKTFTDNNDDPFILLGLNSGTILIINLSQLTIRIFDDLGLHSFKQETDLNGLISHSMTTAVISLDTIYHPNYEFLIVAGYANGEILMIDPYDDSPVEQSAKYVKKVVGKDDYVTYFKKTDLSPLISKPERKRSRSITSDKDLDQSPNYLIFHIKLSHKPITGISSTIRYNDIGNSLKSKNVPPNPMVIAFASDDGLVRLIDLVSTFQNNYGEYHNSLNNSIVTDIISNYFHDGITDVEFSPDNRFLFIAGKGDLIEVFKMTYYNVNGLLTKNINQSQTNLPGKRSRSGTVNSYNSGSGTIGTSGNNNNSIFLSPINTFDVSSRNGEDHNEPSQLLPPIVKEVKIVTRIKGHSNTVKKIEFIKNEQLNEPSPVYKLISCGYDGRVIAWEFDYKALPRVKSKPVKSKPKKEVTNPVKHHSGPVTRFPTLNQSLAIKPSNSQTLHTRNRSWNFHNDENPLGIGGINNSMNKMLGTAVPMINEPSSGKSNEEQMRIIYSIYKSLYELRLKRHYTRIFSEQNQNYSNHHKKFQSLIHPVIDDKLVPSIKIPLINIDMSFFIKDGKIEGVYLDLFNFWIFAKSGDVFKIDIN</sequence>
<gene>
    <name evidence="4" type="ORF">HYPBUDRAFT_143791</name>
</gene>
<feature type="compositionally biased region" description="Low complexity" evidence="3">
    <location>
        <begin position="595"/>
        <end position="605"/>
    </location>
</feature>
<organism evidence="4 5">
    <name type="scientific">Hyphopichia burtonii NRRL Y-1933</name>
    <dbReference type="NCBI Taxonomy" id="984485"/>
    <lineage>
        <taxon>Eukaryota</taxon>
        <taxon>Fungi</taxon>
        <taxon>Dikarya</taxon>
        <taxon>Ascomycota</taxon>
        <taxon>Saccharomycotina</taxon>
        <taxon>Pichiomycetes</taxon>
        <taxon>Debaryomycetaceae</taxon>
        <taxon>Hyphopichia</taxon>
    </lineage>
</organism>
<dbReference type="RefSeq" id="XP_020074841.1">
    <property type="nucleotide sequence ID" value="XM_020219863.1"/>
</dbReference>
<dbReference type="InterPro" id="IPR015943">
    <property type="entry name" value="WD40/YVTN_repeat-like_dom_sf"/>
</dbReference>
<feature type="region of interest" description="Disordered" evidence="3">
    <location>
        <begin position="704"/>
        <end position="726"/>
    </location>
</feature>
<dbReference type="GO" id="GO:0045013">
    <property type="term" value="P:carbon catabolite repression of transcription"/>
    <property type="evidence" value="ECO:0007669"/>
    <property type="project" value="TreeGrafter"/>
</dbReference>